<dbReference type="GO" id="GO:0042302">
    <property type="term" value="F:structural constituent of cuticle"/>
    <property type="evidence" value="ECO:0007669"/>
    <property type="project" value="UniProtKB-UniRule"/>
</dbReference>
<evidence type="ECO:0000256" key="2">
    <source>
        <dbReference type="SAM" id="SignalP"/>
    </source>
</evidence>
<evidence type="ECO:0000256" key="1">
    <source>
        <dbReference type="PROSITE-ProRule" id="PRU00497"/>
    </source>
</evidence>
<keyword evidence="4" id="KW-1185">Reference proteome</keyword>
<reference evidence="3" key="1">
    <citation type="submission" date="2013-04" db="EMBL/GenBank/DDBJ databases">
        <authorList>
            <person name="Qu J."/>
            <person name="Murali S.C."/>
            <person name="Bandaranaike D."/>
            <person name="Bellair M."/>
            <person name="Blankenburg K."/>
            <person name="Chao H."/>
            <person name="Dinh H."/>
            <person name="Doddapaneni H."/>
            <person name="Downs B."/>
            <person name="Dugan-Rocha S."/>
            <person name="Elkadiri S."/>
            <person name="Gnanaolivu R.D."/>
            <person name="Hernandez B."/>
            <person name="Javaid M."/>
            <person name="Jayaseelan J.C."/>
            <person name="Lee S."/>
            <person name="Li M."/>
            <person name="Ming W."/>
            <person name="Munidasa M."/>
            <person name="Muniz J."/>
            <person name="Nguyen L."/>
            <person name="Ongeri F."/>
            <person name="Osuji N."/>
            <person name="Pu L.-L."/>
            <person name="Puazo M."/>
            <person name="Qu C."/>
            <person name="Quiroz J."/>
            <person name="Raj R."/>
            <person name="Weissenberger G."/>
            <person name="Xin Y."/>
            <person name="Zou X."/>
            <person name="Han Y."/>
            <person name="Richards S."/>
            <person name="Worley K."/>
            <person name="Muzny D."/>
            <person name="Gibbs R."/>
        </authorList>
    </citation>
    <scope>NUCLEOTIDE SEQUENCE</scope>
    <source>
        <strain evidence="3">Sampled in the wild</strain>
    </source>
</reference>
<keyword evidence="1" id="KW-0193">Cuticle</keyword>
<protein>
    <recommendedName>
        <fullName evidence="5">Cuticle protein</fullName>
    </recommendedName>
</protein>
<feature type="chain" id="PRO_5035444994" description="Cuticle protein" evidence="2">
    <location>
        <begin position="20"/>
        <end position="263"/>
    </location>
</feature>
<feature type="signal peptide" evidence="2">
    <location>
        <begin position="1"/>
        <end position="19"/>
    </location>
</feature>
<name>A0A8K0KM48_LADFU</name>
<evidence type="ECO:0000313" key="4">
    <source>
        <dbReference type="Proteomes" id="UP000792457"/>
    </source>
</evidence>
<evidence type="ECO:0008006" key="5">
    <source>
        <dbReference type="Google" id="ProtNLM"/>
    </source>
</evidence>
<organism evidence="3 4">
    <name type="scientific">Ladona fulva</name>
    <name type="common">Scarce chaser dragonfly</name>
    <name type="synonym">Libellula fulva</name>
    <dbReference type="NCBI Taxonomy" id="123851"/>
    <lineage>
        <taxon>Eukaryota</taxon>
        <taxon>Metazoa</taxon>
        <taxon>Ecdysozoa</taxon>
        <taxon>Arthropoda</taxon>
        <taxon>Hexapoda</taxon>
        <taxon>Insecta</taxon>
        <taxon>Pterygota</taxon>
        <taxon>Palaeoptera</taxon>
        <taxon>Odonata</taxon>
        <taxon>Epiprocta</taxon>
        <taxon>Anisoptera</taxon>
        <taxon>Libelluloidea</taxon>
        <taxon>Libellulidae</taxon>
        <taxon>Ladona</taxon>
    </lineage>
</organism>
<evidence type="ECO:0000313" key="3">
    <source>
        <dbReference type="EMBL" id="KAG8237856.1"/>
    </source>
</evidence>
<comment type="caution">
    <text evidence="3">The sequence shown here is derived from an EMBL/GenBank/DDBJ whole genome shotgun (WGS) entry which is preliminary data.</text>
</comment>
<gene>
    <name evidence="3" type="ORF">J437_LFUL002465</name>
</gene>
<dbReference type="Proteomes" id="UP000792457">
    <property type="component" value="Unassembled WGS sequence"/>
</dbReference>
<sequence length="263" mass="27426">MSIVKVVLAVVCFATVANALVTIPDEGLRPPKRPPPPPPPTLAPLPYAAAKSPVPIIPVTRVLSSVPAAPVLPVTRIVPAAPVLPVTRIVPAAPVLPVTRIVPAAPVLPVTRIVPAAPVLPVARVFPIAPVVPVIKIAPAVPAEGSININGPLRVISALPEVVRSQPSAKGSFNSPLSQPGGNAPVFREEVKDQNGQFEIRHSDGKGTLVNESGKLISTDDGWEYVIVKEGDYSFTSPEGSPVAVTYIADEKGVKTSYSIRSQ</sequence>
<dbReference type="Pfam" id="PF00379">
    <property type="entry name" value="Chitin_bind_4"/>
    <property type="match status" value="1"/>
</dbReference>
<reference evidence="3" key="2">
    <citation type="submission" date="2017-10" db="EMBL/GenBank/DDBJ databases">
        <title>Ladona fulva Genome sequencing and assembly.</title>
        <authorList>
            <person name="Murali S."/>
            <person name="Richards S."/>
            <person name="Bandaranaike D."/>
            <person name="Bellair M."/>
            <person name="Blankenburg K."/>
            <person name="Chao H."/>
            <person name="Dinh H."/>
            <person name="Doddapaneni H."/>
            <person name="Dugan-Rocha S."/>
            <person name="Elkadiri S."/>
            <person name="Gnanaolivu R."/>
            <person name="Hernandez B."/>
            <person name="Skinner E."/>
            <person name="Javaid M."/>
            <person name="Lee S."/>
            <person name="Li M."/>
            <person name="Ming W."/>
            <person name="Munidasa M."/>
            <person name="Muniz J."/>
            <person name="Nguyen L."/>
            <person name="Hughes D."/>
            <person name="Osuji N."/>
            <person name="Pu L.-L."/>
            <person name="Puazo M."/>
            <person name="Qu C."/>
            <person name="Quiroz J."/>
            <person name="Raj R."/>
            <person name="Weissenberger G."/>
            <person name="Xin Y."/>
            <person name="Zou X."/>
            <person name="Han Y."/>
            <person name="Worley K."/>
            <person name="Muzny D."/>
            <person name="Gibbs R."/>
        </authorList>
    </citation>
    <scope>NUCLEOTIDE SEQUENCE</scope>
    <source>
        <strain evidence="3">Sampled in the wild</strain>
    </source>
</reference>
<dbReference type="OrthoDB" id="6368834at2759"/>
<accession>A0A8K0KM48</accession>
<dbReference type="InterPro" id="IPR000618">
    <property type="entry name" value="Insect_cuticle"/>
</dbReference>
<dbReference type="PROSITE" id="PS51155">
    <property type="entry name" value="CHIT_BIND_RR_2"/>
    <property type="match status" value="1"/>
</dbReference>
<dbReference type="EMBL" id="KZ309230">
    <property type="protein sequence ID" value="KAG8237856.1"/>
    <property type="molecule type" value="Genomic_DNA"/>
</dbReference>
<dbReference type="AlphaFoldDB" id="A0A8K0KM48"/>
<proteinExistence type="predicted"/>
<keyword evidence="2" id="KW-0732">Signal</keyword>